<proteinExistence type="predicted"/>
<gene>
    <name evidence="1" type="ORF">Pla144_08210</name>
</gene>
<sequence length="446" mass="50587">MRFPFLLLGYFLLFTATLFAQSKDSEPLGAQSLEELIAQEYERILESYQDLTFEQLQERLELIASGDNPLSFDPGEAKYYDVIRQGLKMTEEEQTRFKDNGLVVVDPLQRHSFGSAYYQIYASDLPVLVTTDSVLHAWHRSYDNLLQRIEYSFLMPTIADLLKDCHEQLATQVQDGKEITASYQDVDLYLTVARNLLAGAVSQEWGVKLVVPTKFEQDGEALSRLEDIDSLRLQVQTEPYFTEIYGGKRYVDYSQFQPRGHYSESAPLGSQLSHYFRCMMWLGRADCGFNVLPVDPVAGIEVDWRRELLDAALLSELVRDSGNVERLNSICRFIELLTGESDNLTVSQMLALLESEKNTTADTLLGEDGRQLEQFAAALEGSGQARQRIRSQSIVSNPNDTHKVLPPSLFQVFGQTFAVDSMLLSHSVFDSIIFKGEKQERMMPTS</sequence>
<evidence type="ECO:0000313" key="1">
    <source>
        <dbReference type="EMBL" id="TWU30035.1"/>
    </source>
</evidence>
<dbReference type="OrthoDB" id="222260at2"/>
<dbReference type="SMART" id="SM01325">
    <property type="entry name" value="DUF3160"/>
    <property type="match status" value="1"/>
</dbReference>
<dbReference type="EMBL" id="SJPS01000001">
    <property type="protein sequence ID" value="TWU30035.1"/>
    <property type="molecule type" value="Genomic_DNA"/>
</dbReference>
<organism evidence="1 2">
    <name type="scientific">Bythopirellula polymerisocia</name>
    <dbReference type="NCBI Taxonomy" id="2528003"/>
    <lineage>
        <taxon>Bacteria</taxon>
        <taxon>Pseudomonadati</taxon>
        <taxon>Planctomycetota</taxon>
        <taxon>Planctomycetia</taxon>
        <taxon>Pirellulales</taxon>
        <taxon>Lacipirellulaceae</taxon>
        <taxon>Bythopirellula</taxon>
    </lineage>
</organism>
<dbReference type="Pfam" id="PF11369">
    <property type="entry name" value="DUF3160"/>
    <property type="match status" value="1"/>
</dbReference>
<reference evidence="1 2" key="1">
    <citation type="submission" date="2019-02" db="EMBL/GenBank/DDBJ databases">
        <title>Deep-cultivation of Planctomycetes and their phenomic and genomic characterization uncovers novel biology.</title>
        <authorList>
            <person name="Wiegand S."/>
            <person name="Jogler M."/>
            <person name="Boedeker C."/>
            <person name="Pinto D."/>
            <person name="Vollmers J."/>
            <person name="Rivas-Marin E."/>
            <person name="Kohn T."/>
            <person name="Peeters S.H."/>
            <person name="Heuer A."/>
            <person name="Rast P."/>
            <person name="Oberbeckmann S."/>
            <person name="Bunk B."/>
            <person name="Jeske O."/>
            <person name="Meyerdierks A."/>
            <person name="Storesund J.E."/>
            <person name="Kallscheuer N."/>
            <person name="Luecker S."/>
            <person name="Lage O.M."/>
            <person name="Pohl T."/>
            <person name="Merkel B.J."/>
            <person name="Hornburger P."/>
            <person name="Mueller R.-W."/>
            <person name="Bruemmer F."/>
            <person name="Labrenz M."/>
            <person name="Spormann A.M."/>
            <person name="Op Den Camp H."/>
            <person name="Overmann J."/>
            <person name="Amann R."/>
            <person name="Jetten M.S.M."/>
            <person name="Mascher T."/>
            <person name="Medema M.H."/>
            <person name="Devos D.P."/>
            <person name="Kaster A.-K."/>
            <person name="Ovreas L."/>
            <person name="Rohde M."/>
            <person name="Galperin M.Y."/>
            <person name="Jogler C."/>
        </authorList>
    </citation>
    <scope>NUCLEOTIDE SEQUENCE [LARGE SCALE GENOMIC DNA]</scope>
    <source>
        <strain evidence="1 2">Pla144</strain>
    </source>
</reference>
<protein>
    <recommendedName>
        <fullName evidence="3">DUF3160 domain-containing protein</fullName>
    </recommendedName>
</protein>
<evidence type="ECO:0000313" key="2">
    <source>
        <dbReference type="Proteomes" id="UP000318437"/>
    </source>
</evidence>
<dbReference type="Proteomes" id="UP000318437">
    <property type="component" value="Unassembled WGS sequence"/>
</dbReference>
<dbReference type="InterPro" id="IPR022601">
    <property type="entry name" value="DUF3160"/>
</dbReference>
<comment type="caution">
    <text evidence="1">The sequence shown here is derived from an EMBL/GenBank/DDBJ whole genome shotgun (WGS) entry which is preliminary data.</text>
</comment>
<name>A0A5C6D1G5_9BACT</name>
<accession>A0A5C6D1G5</accession>
<dbReference type="AlphaFoldDB" id="A0A5C6D1G5"/>
<evidence type="ECO:0008006" key="3">
    <source>
        <dbReference type="Google" id="ProtNLM"/>
    </source>
</evidence>
<keyword evidence="2" id="KW-1185">Reference proteome</keyword>